<protein>
    <submittedName>
        <fullName evidence="6">Centrin</fullName>
    </submittedName>
</protein>
<dbReference type="PROSITE" id="PS00018">
    <property type="entry name" value="EF_HAND_1"/>
    <property type="match status" value="2"/>
</dbReference>
<feature type="region of interest" description="Disordered" evidence="4">
    <location>
        <begin position="1"/>
        <end position="27"/>
    </location>
</feature>
<dbReference type="PANTHER" id="PTHR23048">
    <property type="entry name" value="MYOSIN LIGHT CHAIN 1, 3"/>
    <property type="match status" value="1"/>
</dbReference>
<dbReference type="GO" id="GO:0016460">
    <property type="term" value="C:myosin II complex"/>
    <property type="evidence" value="ECO:0007669"/>
    <property type="project" value="TreeGrafter"/>
</dbReference>
<evidence type="ECO:0000256" key="1">
    <source>
        <dbReference type="ARBA" id="ARBA00022723"/>
    </source>
</evidence>
<feature type="domain" description="EF-hand" evidence="5">
    <location>
        <begin position="37"/>
        <end position="72"/>
    </location>
</feature>
<dbReference type="EMBL" id="ATMH01005368">
    <property type="protein sequence ID" value="EPY27969.1"/>
    <property type="molecule type" value="Genomic_DNA"/>
</dbReference>
<dbReference type="Proteomes" id="UP000015354">
    <property type="component" value="Unassembled WGS sequence"/>
</dbReference>
<dbReference type="InterPro" id="IPR018247">
    <property type="entry name" value="EF_Hand_1_Ca_BS"/>
</dbReference>
<reference evidence="6 7" key="1">
    <citation type="journal article" date="2013" name="PLoS ONE">
        <title>Predicting the Proteins of Angomonas deanei, Strigomonas culicis and Their Respective Endosymbionts Reveals New Aspects of the Trypanosomatidae Family.</title>
        <authorList>
            <person name="Motta M.C."/>
            <person name="Martins A.C."/>
            <person name="de Souza S.S."/>
            <person name="Catta-Preta C.M."/>
            <person name="Silva R."/>
            <person name="Klein C.C."/>
            <person name="de Almeida L.G."/>
            <person name="de Lima Cunha O."/>
            <person name="Ciapina L.P."/>
            <person name="Brocchi M."/>
            <person name="Colabardini A.C."/>
            <person name="de Araujo Lima B."/>
            <person name="Machado C.R."/>
            <person name="de Almeida Soares C.M."/>
            <person name="Probst C.M."/>
            <person name="de Menezes C.B."/>
            <person name="Thompson C.E."/>
            <person name="Bartholomeu D.C."/>
            <person name="Gradia D.F."/>
            <person name="Pavoni D.P."/>
            <person name="Grisard E.C."/>
            <person name="Fantinatti-Garboggini F."/>
            <person name="Marchini F.K."/>
            <person name="Rodrigues-Luiz G.F."/>
            <person name="Wagner G."/>
            <person name="Goldman G.H."/>
            <person name="Fietto J.L."/>
            <person name="Elias M.C."/>
            <person name="Goldman M.H."/>
            <person name="Sagot M.F."/>
            <person name="Pereira M."/>
            <person name="Stoco P.H."/>
            <person name="de Mendonca-Neto R.P."/>
            <person name="Teixeira S.M."/>
            <person name="Maciel T.E."/>
            <person name="de Oliveira Mendes T.A."/>
            <person name="Urmenyi T.P."/>
            <person name="de Souza W."/>
            <person name="Schenkman S."/>
            <person name="de Vasconcelos A.T."/>
        </authorList>
    </citation>
    <scope>NUCLEOTIDE SEQUENCE [LARGE SCALE GENOMIC DNA]</scope>
</reference>
<name>S9UGT4_9TRYP</name>
<gene>
    <name evidence="6" type="ORF">STCU_05368</name>
</gene>
<feature type="domain" description="EF-hand" evidence="5">
    <location>
        <begin position="113"/>
        <end position="148"/>
    </location>
</feature>
<evidence type="ECO:0000256" key="4">
    <source>
        <dbReference type="SAM" id="MobiDB-lite"/>
    </source>
</evidence>
<organism evidence="6 7">
    <name type="scientific">Strigomonas culicis</name>
    <dbReference type="NCBI Taxonomy" id="28005"/>
    <lineage>
        <taxon>Eukaryota</taxon>
        <taxon>Discoba</taxon>
        <taxon>Euglenozoa</taxon>
        <taxon>Kinetoplastea</taxon>
        <taxon>Metakinetoplastina</taxon>
        <taxon>Trypanosomatida</taxon>
        <taxon>Trypanosomatidae</taxon>
        <taxon>Strigomonadinae</taxon>
        <taxon>Strigomonas</taxon>
    </lineage>
</organism>
<dbReference type="InterPro" id="IPR002048">
    <property type="entry name" value="EF_hand_dom"/>
</dbReference>
<keyword evidence="2" id="KW-0677">Repeat</keyword>
<keyword evidence="3" id="KW-0106">Calcium</keyword>
<dbReference type="Gene3D" id="1.10.238.10">
    <property type="entry name" value="EF-hand"/>
    <property type="match status" value="2"/>
</dbReference>
<comment type="caution">
    <text evidence="6">The sequence shown here is derived from an EMBL/GenBank/DDBJ whole genome shotgun (WGS) entry which is preliminary data.</text>
</comment>
<evidence type="ECO:0000256" key="2">
    <source>
        <dbReference type="ARBA" id="ARBA00022737"/>
    </source>
</evidence>
<evidence type="ECO:0000259" key="5">
    <source>
        <dbReference type="PROSITE" id="PS50222"/>
    </source>
</evidence>
<dbReference type="CDD" id="cd00051">
    <property type="entry name" value="EFh"/>
    <property type="match status" value="1"/>
</dbReference>
<dbReference type="AlphaFoldDB" id="S9UGT4"/>
<dbReference type="SMART" id="SM00054">
    <property type="entry name" value="EFh"/>
    <property type="match status" value="3"/>
</dbReference>
<sequence>MQQTRSQPSRLAAPVRTATATSAVAPGPRRRFQLTEEQRQEIREAFELFDSDKNGLIDAHEMKVSMRALGFDAKRDEVHRLMQDCAARDQNNQPLMDLPGFTDIMTEKFAQRDPRQEMVKAFQLFDENHTGKISLRSLRRVARELGENMSDEELQAMIDEFDVDQDGEINLEEFLAIMLEEDDY</sequence>
<proteinExistence type="predicted"/>
<feature type="domain" description="EF-hand" evidence="5">
    <location>
        <begin position="149"/>
        <end position="184"/>
    </location>
</feature>
<keyword evidence="1" id="KW-0479">Metal-binding</keyword>
<evidence type="ECO:0000313" key="6">
    <source>
        <dbReference type="EMBL" id="EPY27969.1"/>
    </source>
</evidence>
<dbReference type="FunFam" id="1.10.238.10:FF:000077">
    <property type="entry name" value="Centrin 1"/>
    <property type="match status" value="1"/>
</dbReference>
<dbReference type="InterPro" id="IPR050230">
    <property type="entry name" value="CALM/Myosin/TropC-like"/>
</dbReference>
<accession>S9UGT4</accession>
<evidence type="ECO:0000256" key="3">
    <source>
        <dbReference type="ARBA" id="ARBA00022837"/>
    </source>
</evidence>
<dbReference type="OrthoDB" id="26525at2759"/>
<keyword evidence="7" id="KW-1185">Reference proteome</keyword>
<dbReference type="PANTHER" id="PTHR23048:SF48">
    <property type="entry name" value="CENTRIN 3"/>
    <property type="match status" value="1"/>
</dbReference>
<dbReference type="SUPFAM" id="SSF47473">
    <property type="entry name" value="EF-hand"/>
    <property type="match status" value="1"/>
</dbReference>
<evidence type="ECO:0000313" key="7">
    <source>
        <dbReference type="Proteomes" id="UP000015354"/>
    </source>
</evidence>
<dbReference type="PROSITE" id="PS50222">
    <property type="entry name" value="EF_HAND_2"/>
    <property type="match status" value="3"/>
</dbReference>
<dbReference type="Pfam" id="PF13499">
    <property type="entry name" value="EF-hand_7"/>
    <property type="match status" value="2"/>
</dbReference>
<dbReference type="InterPro" id="IPR011992">
    <property type="entry name" value="EF-hand-dom_pair"/>
</dbReference>
<dbReference type="GO" id="GO:0005509">
    <property type="term" value="F:calcium ion binding"/>
    <property type="evidence" value="ECO:0007669"/>
    <property type="project" value="InterPro"/>
</dbReference>